<dbReference type="Proteomes" id="UP001157069">
    <property type="component" value="Unassembled WGS sequence"/>
</dbReference>
<name>A0ABQ6JZ41_9MICO</name>
<comment type="caution">
    <text evidence="4">The sequence shown here is derived from an EMBL/GenBank/DDBJ whole genome shotgun (WGS) entry which is preliminary data.</text>
</comment>
<evidence type="ECO:0000313" key="4">
    <source>
        <dbReference type="EMBL" id="GMA92932.1"/>
    </source>
</evidence>
<dbReference type="Pfam" id="PF12704">
    <property type="entry name" value="MacB_PCD"/>
    <property type="match status" value="1"/>
</dbReference>
<sequence length="296" mass="32370">MRILAGFAGALVEAWTELRIHRTRVLLSLVGVGIAIAALTLVAALGGMVQQSQTETFERQGGRPAMLSVSAYNPETGQSPDPQVLDSAFAAAAERYQIEYTSRMAYNNWQVQLPGGVTDVQIQAVDPDYGTMHRVQLAHGSWFTDRDELRLAPAVVINEAMWKQLGSPPLATHPTIPLPGDRPATGVVIGVTPSAEWDTYPTMYVLWNAYAERMTPEDLQMWGPPLYEAWVPPELADQLSDLLRADIAGSLGEGWQTDVNRNDYLAWGGDYDPLLPLKLMVGASPRSCCSWGRSGC</sequence>
<dbReference type="EMBL" id="BSVA01000001">
    <property type="protein sequence ID" value="GMA92932.1"/>
    <property type="molecule type" value="Genomic_DNA"/>
</dbReference>
<dbReference type="InterPro" id="IPR025857">
    <property type="entry name" value="MacB_PCD"/>
</dbReference>
<proteinExistence type="inferred from homology"/>
<dbReference type="InterPro" id="IPR050250">
    <property type="entry name" value="Macrolide_Exporter_MacB"/>
</dbReference>
<keyword evidence="2" id="KW-0472">Membrane</keyword>
<keyword evidence="2" id="KW-0812">Transmembrane</keyword>
<evidence type="ECO:0000256" key="1">
    <source>
        <dbReference type="ARBA" id="ARBA00038076"/>
    </source>
</evidence>
<organism evidence="4 5">
    <name type="scientific">Homoserinibacter gongjuensis</name>
    <dbReference type="NCBI Taxonomy" id="1162968"/>
    <lineage>
        <taxon>Bacteria</taxon>
        <taxon>Bacillati</taxon>
        <taxon>Actinomycetota</taxon>
        <taxon>Actinomycetes</taxon>
        <taxon>Micrococcales</taxon>
        <taxon>Microbacteriaceae</taxon>
        <taxon>Homoserinibacter</taxon>
    </lineage>
</organism>
<dbReference type="RefSeq" id="WP_284301686.1">
    <property type="nucleotide sequence ID" value="NZ_BSVA01000001.1"/>
</dbReference>
<evidence type="ECO:0000256" key="2">
    <source>
        <dbReference type="SAM" id="Phobius"/>
    </source>
</evidence>
<keyword evidence="2" id="KW-1133">Transmembrane helix</keyword>
<protein>
    <recommendedName>
        <fullName evidence="3">MacB-like periplasmic core domain-containing protein</fullName>
    </recommendedName>
</protein>
<gene>
    <name evidence="4" type="ORF">GCM10025869_34610</name>
</gene>
<comment type="similarity">
    <text evidence="1">Belongs to the ABC-4 integral membrane protein family.</text>
</comment>
<reference evidence="5" key="1">
    <citation type="journal article" date="2019" name="Int. J. Syst. Evol. Microbiol.">
        <title>The Global Catalogue of Microorganisms (GCM) 10K type strain sequencing project: providing services to taxonomists for standard genome sequencing and annotation.</title>
        <authorList>
            <consortium name="The Broad Institute Genomics Platform"/>
            <consortium name="The Broad Institute Genome Sequencing Center for Infectious Disease"/>
            <person name="Wu L."/>
            <person name="Ma J."/>
        </authorList>
    </citation>
    <scope>NUCLEOTIDE SEQUENCE [LARGE SCALE GENOMIC DNA]</scope>
    <source>
        <strain evidence="5">NBRC 108755</strain>
    </source>
</reference>
<dbReference type="PANTHER" id="PTHR30572">
    <property type="entry name" value="MEMBRANE COMPONENT OF TRANSPORTER-RELATED"/>
    <property type="match status" value="1"/>
</dbReference>
<keyword evidence="5" id="KW-1185">Reference proteome</keyword>
<dbReference type="PANTHER" id="PTHR30572:SF4">
    <property type="entry name" value="ABC TRANSPORTER PERMEASE YTRF"/>
    <property type="match status" value="1"/>
</dbReference>
<evidence type="ECO:0000313" key="5">
    <source>
        <dbReference type="Proteomes" id="UP001157069"/>
    </source>
</evidence>
<evidence type="ECO:0000259" key="3">
    <source>
        <dbReference type="Pfam" id="PF12704"/>
    </source>
</evidence>
<feature type="domain" description="MacB-like periplasmic core" evidence="3">
    <location>
        <begin position="26"/>
        <end position="214"/>
    </location>
</feature>
<feature type="transmembrane region" description="Helical" evidence="2">
    <location>
        <begin position="26"/>
        <end position="49"/>
    </location>
</feature>
<accession>A0ABQ6JZ41</accession>